<protein>
    <submittedName>
        <fullName evidence="1">Uncharacterized protein</fullName>
    </submittedName>
</protein>
<organism evidence="1">
    <name type="scientific">marine sediment metagenome</name>
    <dbReference type="NCBI Taxonomy" id="412755"/>
    <lineage>
        <taxon>unclassified sequences</taxon>
        <taxon>metagenomes</taxon>
        <taxon>ecological metagenomes</taxon>
    </lineage>
</organism>
<comment type="caution">
    <text evidence="1">The sequence shown here is derived from an EMBL/GenBank/DDBJ whole genome shotgun (WGS) entry which is preliminary data.</text>
</comment>
<proteinExistence type="predicted"/>
<sequence length="158" mass="17452">MWIKTDFQNGAVAAIGISPIIRIRNVETGSVVASGVMAELADGFYAYDFVGYDITKEYVILCDAVTLLDLDRYKSLATGQYGDMIDTIGLVSDNIDFRAELVKKIWQNKLELSDGNTGNLVIYDDDNTTSLISWDVTDVVDTSIEQGIYNTSKRSRGT</sequence>
<dbReference type="EMBL" id="LAZR01000711">
    <property type="protein sequence ID" value="KKN59899.1"/>
    <property type="molecule type" value="Genomic_DNA"/>
</dbReference>
<name>A0A0F9RYJ1_9ZZZZ</name>
<dbReference type="AlphaFoldDB" id="A0A0F9RYJ1"/>
<evidence type="ECO:0000313" key="1">
    <source>
        <dbReference type="EMBL" id="KKN59899.1"/>
    </source>
</evidence>
<accession>A0A0F9RYJ1</accession>
<reference evidence="1" key="1">
    <citation type="journal article" date="2015" name="Nature">
        <title>Complex archaea that bridge the gap between prokaryotes and eukaryotes.</title>
        <authorList>
            <person name="Spang A."/>
            <person name="Saw J.H."/>
            <person name="Jorgensen S.L."/>
            <person name="Zaremba-Niedzwiedzka K."/>
            <person name="Martijn J."/>
            <person name="Lind A.E."/>
            <person name="van Eijk R."/>
            <person name="Schleper C."/>
            <person name="Guy L."/>
            <person name="Ettema T.J."/>
        </authorList>
    </citation>
    <scope>NUCLEOTIDE SEQUENCE</scope>
</reference>
<gene>
    <name evidence="1" type="ORF">LCGC14_0537240</name>
</gene>